<dbReference type="InterPro" id="IPR032691">
    <property type="entry name" value="Mon2/Sec7/BIG1-like_HUS"/>
</dbReference>
<dbReference type="PANTHER" id="PTHR10663">
    <property type="entry name" value="GUANYL-NUCLEOTIDE EXCHANGE FACTOR"/>
    <property type="match status" value="1"/>
</dbReference>
<dbReference type="EMBL" id="AP015042">
    <property type="protein sequence ID" value="BAT97772.1"/>
    <property type="molecule type" value="Genomic_DNA"/>
</dbReference>
<dbReference type="Proteomes" id="UP000291084">
    <property type="component" value="Chromosome 9"/>
</dbReference>
<evidence type="ECO:0000256" key="6">
    <source>
        <dbReference type="ARBA" id="ARBA00022658"/>
    </source>
</evidence>
<evidence type="ECO:0000313" key="12">
    <source>
        <dbReference type="Proteomes" id="UP000291084"/>
    </source>
</evidence>
<dbReference type="FunFam" id="1.10.220.20:FF:000002">
    <property type="entry name" value="Brefeldin A-inhibited guanine nucleotide-exchange protein 1"/>
    <property type="match status" value="1"/>
</dbReference>
<comment type="subunit">
    <text evidence="3">Homodimer.</text>
</comment>
<dbReference type="Pfam" id="PF12783">
    <property type="entry name" value="Sec7-like_HUS"/>
    <property type="match status" value="1"/>
</dbReference>
<dbReference type="Pfam" id="PF16206">
    <property type="entry name" value="Mon2_C"/>
    <property type="match status" value="1"/>
</dbReference>
<feature type="compositionally biased region" description="Polar residues" evidence="9">
    <location>
        <begin position="595"/>
        <end position="607"/>
    </location>
</feature>
<dbReference type="GO" id="GO:0005085">
    <property type="term" value="F:guanyl-nucleotide exchange factor activity"/>
    <property type="evidence" value="ECO:0007669"/>
    <property type="project" value="UniProtKB-KW"/>
</dbReference>
<dbReference type="GO" id="GO:0015031">
    <property type="term" value="P:protein transport"/>
    <property type="evidence" value="ECO:0007669"/>
    <property type="project" value="UniProtKB-KW"/>
</dbReference>
<dbReference type="SUPFAM" id="SSF48425">
    <property type="entry name" value="Sec7 domain"/>
    <property type="match status" value="1"/>
</dbReference>
<dbReference type="SMART" id="SM00222">
    <property type="entry name" value="Sec7"/>
    <property type="match status" value="1"/>
</dbReference>
<dbReference type="InterPro" id="IPR016024">
    <property type="entry name" value="ARM-type_fold"/>
</dbReference>
<keyword evidence="12" id="KW-1185">Reference proteome</keyword>
<dbReference type="InterPro" id="IPR000904">
    <property type="entry name" value="Sec7_dom"/>
</dbReference>
<sequence length="1782" mass="198805">MASSEAYSRLRLVVVPALEKIIKNASWRKHAKLTHECKSVIERLGLQHQHFPTPGSPSDNEPDVPGPLHDGGPLEFSLAESESILMPLINAAGSGVLKIADPAVDAIQKLIAHGFIRGEAEPASGAAAPEAKLLSKLIESVCKCHDFGDDAMELLVLKTLLSAVTSISLRIHGDSLLLIVRTCYDIYLVSNNVVNQTTAKASLIQMLVIVFRRMEADSSTVPIQPIVVAELMEPAEKSDEDNSMTQFVQGFITKIMQDIDGVLNPTAPSGKVNLLGGHDGAFETTTVETTNPTDLLDSTDKDMLDAKYWEISMYKTALEGRKGELVDGEVVERDDDLEVQIGNKLRRDAFLVFRALCKLSMKTPPKEAVGDPQLMKGKIVALELLKILLENAGAVFRTSDRFLGAIKQYLCLSLLKNSASTLLIVFQLSCSIFISLVSRFRAGLKAEIGVFFPMIVLRVLENVSQPNFQQKMIVLRFLEKLCVDSQILVDIFINYDCDVNSSNIFERMVNGLLKTAQGVPPGVTTTLLPPQEATLKLEAMKGLIAVLKSMGDWMNKQLRIPDSHSAKKVEALDDSPETGGLTMVNGNGEDPPDGSDTQSEISNDASGVSNIEQRRAYKLELQEGISLFNRRPEKGIEFLINANKVGDSPKDIATFLKEASGLNKTMIGDYLGEREELALKVMHAYVDSFNFQDMEFDEAIRVFLQGFRLPGEAQKIDRIMEKFAERYCKCNPKAFSSADTAYVLAYSVIMLNTDAHNPMVKNKMSPDDFIRNNRGIDDGKDLPEEYLKSLFDRISRNEIKMKENDEAPQQKQVVSPNRLLGLDSILNIVIRKRGEENLETSDDLIRHMQEQFKEKASRSESIYYAATDVVILRFMIEVCWAPMLAAFSVPLDQSDDEVLISLCLEGFRHAIHVTSVMSMKTHRDVFVTSLAKFTSLHSPADIKQKNIYAIKAIVVIADEDGNYLQEAWEHMLTCVSRFEHLHLLGEGAPPDATFFAFPQNDSEKTKQAKSTILPVLKKKGLGRMQYAAASLMRGSYDSAGIGSNGSGVTSEQVNNLVSNLNMLEQVGNSEMSRIFTRSQKLNSEAIIDFVKALCKVSMEELRSPSDPRVFSLTKIVEIAHYNMNRIRLVWSSIWHVLSDFFVTIGCSANLSIAIFAMDSLRQLSMKFLEREELANYNFQNEFMKPFVIVMRKSSAVEIRELIIRCVSQMVLSRVNNVKSGWKSMFMVFTTAAYDDHKNIVLLAFEIIEKIIRDYFPYITETETTTFTDCVNCLIAFTSSKFNKEISLNAIAFLRFCATKLAAGDLGSSSRSKDKELSGKVSPSSLQTAKEGKNDNGEAADKDDHLYFWFPLLAGLSELSFDPRPEIRKSALEVLFETLRNYGHLFSLTLWERVFESVLFPIFDYVRHGIDPSGSSSPVNEEEADHGELDQDVWLYETCTLALQLVVDLFVNFYDTVNPLLRKVLMLLVNFINRPHQSLAGIGIAAFVRLMTHAGELFSDEKWLEVVFSLKAAAKATLPNFLFLEIEDLTGSDEDASIADDRDFAESGFPDNLTHLRNRAVYAHLTDAKCRAAVQLLLIQAVTEIYNMYRSHLSAKAMIVLFDALHEIALHAHQINNNAILRSKLLEFGSMSQMQDPPLLRLENESYQICLTFLQNLVLDKPTSYEAHEVESHLIQLCQEVLEFYIEVAGFGLKSESSHGRVPHWYVPLGSGKSRELASRSPLVVATLHAICSLGDVSFEKNLSHFFPLISSLISCEHGSKDVQVALSDMLTLSVGPILLQSC</sequence>
<feature type="region of interest" description="Disordered" evidence="9">
    <location>
        <begin position="564"/>
        <end position="607"/>
    </location>
</feature>
<dbReference type="InterPro" id="IPR046455">
    <property type="entry name" value="Sec7/BIG1-like_C"/>
</dbReference>
<dbReference type="GO" id="GO:0032012">
    <property type="term" value="P:regulation of ARF protein signal transduction"/>
    <property type="evidence" value="ECO:0007669"/>
    <property type="project" value="InterPro"/>
</dbReference>
<keyword evidence="4" id="KW-0813">Transport</keyword>
<feature type="region of interest" description="Disordered" evidence="9">
    <location>
        <begin position="1304"/>
        <end position="1337"/>
    </location>
</feature>
<dbReference type="Gene3D" id="1.10.1000.11">
    <property type="entry name" value="Arf Nucleotide-binding Site Opener,domain 2"/>
    <property type="match status" value="1"/>
</dbReference>
<evidence type="ECO:0000313" key="11">
    <source>
        <dbReference type="EMBL" id="BAT97772.1"/>
    </source>
</evidence>
<dbReference type="Pfam" id="PF09324">
    <property type="entry name" value="Sec7-like_HDS"/>
    <property type="match status" value="1"/>
</dbReference>
<keyword evidence="5" id="KW-0963">Cytoplasm</keyword>
<feature type="region of interest" description="Disordered" evidence="9">
    <location>
        <begin position="48"/>
        <end position="72"/>
    </location>
</feature>
<proteinExistence type="predicted"/>
<dbReference type="PANTHER" id="PTHR10663:SF375">
    <property type="entry name" value="LD29171P"/>
    <property type="match status" value="1"/>
</dbReference>
<dbReference type="InterPro" id="IPR015403">
    <property type="entry name" value="Mon2/Sec7/BIG1-like_HDS"/>
</dbReference>
<dbReference type="Pfam" id="PF01369">
    <property type="entry name" value="Sec7"/>
    <property type="match status" value="1"/>
</dbReference>
<dbReference type="InterPro" id="IPR032817">
    <property type="entry name" value="Mon2_C"/>
</dbReference>
<evidence type="ECO:0000256" key="9">
    <source>
        <dbReference type="SAM" id="MobiDB-lite"/>
    </source>
</evidence>
<evidence type="ECO:0000256" key="3">
    <source>
        <dbReference type="ARBA" id="ARBA00011738"/>
    </source>
</evidence>
<dbReference type="GO" id="GO:0016020">
    <property type="term" value="C:membrane"/>
    <property type="evidence" value="ECO:0007669"/>
    <property type="project" value="UniProtKB-SubCell"/>
</dbReference>
<reference evidence="11 12" key="1">
    <citation type="journal article" date="2015" name="Sci. Rep.">
        <title>The power of single molecule real-time sequencing technology in the de novo assembly of a eukaryotic genome.</title>
        <authorList>
            <person name="Sakai H."/>
            <person name="Naito K."/>
            <person name="Ogiso-Tanaka E."/>
            <person name="Takahashi Y."/>
            <person name="Iseki K."/>
            <person name="Muto C."/>
            <person name="Satou K."/>
            <person name="Teruya K."/>
            <person name="Shiroma A."/>
            <person name="Shimoji M."/>
            <person name="Hirano T."/>
            <person name="Itoh T."/>
            <person name="Kaga A."/>
            <person name="Tomooka N."/>
        </authorList>
    </citation>
    <scope>NUCLEOTIDE SEQUENCE [LARGE SCALE GENOMIC DNA]</scope>
    <source>
        <strain evidence="12">cv. Shumari</strain>
    </source>
</reference>
<dbReference type="Pfam" id="PF16213">
    <property type="entry name" value="DCB"/>
    <property type="match status" value="1"/>
</dbReference>
<dbReference type="InterPro" id="IPR032629">
    <property type="entry name" value="DCB_dom"/>
</dbReference>
<evidence type="ECO:0000256" key="7">
    <source>
        <dbReference type="ARBA" id="ARBA00022927"/>
    </source>
</evidence>
<dbReference type="SUPFAM" id="SSF48371">
    <property type="entry name" value="ARM repeat"/>
    <property type="match status" value="1"/>
</dbReference>
<evidence type="ECO:0000256" key="4">
    <source>
        <dbReference type="ARBA" id="ARBA00022448"/>
    </source>
</evidence>
<organism evidence="11 12">
    <name type="scientific">Vigna angularis var. angularis</name>
    <dbReference type="NCBI Taxonomy" id="157739"/>
    <lineage>
        <taxon>Eukaryota</taxon>
        <taxon>Viridiplantae</taxon>
        <taxon>Streptophyta</taxon>
        <taxon>Embryophyta</taxon>
        <taxon>Tracheophyta</taxon>
        <taxon>Spermatophyta</taxon>
        <taxon>Magnoliopsida</taxon>
        <taxon>eudicotyledons</taxon>
        <taxon>Gunneridae</taxon>
        <taxon>Pentapetalae</taxon>
        <taxon>rosids</taxon>
        <taxon>fabids</taxon>
        <taxon>Fabales</taxon>
        <taxon>Fabaceae</taxon>
        <taxon>Papilionoideae</taxon>
        <taxon>50 kb inversion clade</taxon>
        <taxon>NPAAA clade</taxon>
        <taxon>indigoferoid/millettioid clade</taxon>
        <taxon>Phaseoleae</taxon>
        <taxon>Vigna</taxon>
    </lineage>
</organism>
<dbReference type="GO" id="GO:0005829">
    <property type="term" value="C:cytosol"/>
    <property type="evidence" value="ECO:0007669"/>
    <property type="project" value="UniProtKB-SubCell"/>
</dbReference>
<evidence type="ECO:0000256" key="1">
    <source>
        <dbReference type="ARBA" id="ARBA00004287"/>
    </source>
</evidence>
<keyword evidence="6" id="KW-0344">Guanine-nucleotide releasing factor</keyword>
<name>A0A0S3SYL2_PHAAN</name>
<dbReference type="OrthoDB" id="430364at2759"/>
<evidence type="ECO:0000256" key="5">
    <source>
        <dbReference type="ARBA" id="ARBA00022490"/>
    </source>
</evidence>
<dbReference type="InterPro" id="IPR035999">
    <property type="entry name" value="Sec7_dom_sf"/>
</dbReference>
<dbReference type="Pfam" id="PF20252">
    <property type="entry name" value="BIG2_C"/>
    <property type="match status" value="1"/>
</dbReference>
<comment type="subcellular location">
    <subcellularLocation>
        <location evidence="2">Cytoplasm</location>
        <location evidence="2">Cytosol</location>
    </subcellularLocation>
    <subcellularLocation>
        <location evidence="1">Membrane</location>
        <topology evidence="1">Peripheral membrane protein</topology>
        <orientation evidence="1">Cytoplasmic side</orientation>
    </subcellularLocation>
</comment>
<dbReference type="Gene3D" id="1.10.220.20">
    <property type="match status" value="1"/>
</dbReference>
<evidence type="ECO:0000256" key="8">
    <source>
        <dbReference type="ARBA" id="ARBA00023136"/>
    </source>
</evidence>
<dbReference type="CDD" id="cd00171">
    <property type="entry name" value="Sec7"/>
    <property type="match status" value="1"/>
</dbReference>
<accession>A0A0S3SYL2</accession>
<dbReference type="FunFam" id="1.10.1000.11:FF:000005">
    <property type="entry name" value="Brefeldin A-inhibited guanine nucleotide-exchange 1"/>
    <property type="match status" value="1"/>
</dbReference>
<dbReference type="PROSITE" id="PS50190">
    <property type="entry name" value="SEC7"/>
    <property type="match status" value="1"/>
</dbReference>
<keyword evidence="8" id="KW-0472">Membrane</keyword>
<dbReference type="InterPro" id="IPR023394">
    <property type="entry name" value="Sec7_C_sf"/>
</dbReference>
<feature type="domain" description="SEC7" evidence="10">
    <location>
        <begin position="610"/>
        <end position="797"/>
    </location>
</feature>
<gene>
    <name evidence="11" type="primary">Vigan.09G131300</name>
    <name evidence="11" type="ORF">VIGAN_09131300</name>
</gene>
<evidence type="ECO:0000259" key="10">
    <source>
        <dbReference type="PROSITE" id="PS50190"/>
    </source>
</evidence>
<keyword evidence="7" id="KW-0653">Protein transport</keyword>
<protein>
    <recommendedName>
        <fullName evidence="10">SEC7 domain-containing protein</fullName>
    </recommendedName>
</protein>
<evidence type="ECO:0000256" key="2">
    <source>
        <dbReference type="ARBA" id="ARBA00004514"/>
    </source>
</evidence>
<dbReference type="GO" id="GO:0005802">
    <property type="term" value="C:trans-Golgi network"/>
    <property type="evidence" value="ECO:0007669"/>
    <property type="project" value="TreeGrafter"/>
</dbReference>